<sequence length="235" mass="26783">MDWVTALPPGGDKSYNACLAIKDSDRDSNFTSALWTNLYNLLSIGYKRFKDSVGFTHDWCTLIRALELAYKTSIHASKGKTLEKLEKGLNPEIPVDTLKKDLVDIHPNESSFKLLIDKVRHHSNQSINDAFEYAKQKVPKKFKESLAVLFIIKALHGTNPVLSGESENKHPNFPVSLVKYYTLSDKESFPLRNETPLEVPPLDQIEEKKVLKVLKERRISGKLKRILTRIQKHTA</sequence>
<evidence type="ECO:0000313" key="2">
    <source>
        <dbReference type="Proteomes" id="UP000765509"/>
    </source>
</evidence>
<comment type="caution">
    <text evidence="1">The sequence shown here is derived from an EMBL/GenBank/DDBJ whole genome shotgun (WGS) entry which is preliminary data.</text>
</comment>
<evidence type="ECO:0000313" key="1">
    <source>
        <dbReference type="EMBL" id="MBW0553265.1"/>
    </source>
</evidence>
<name>A0A9Q3P9N5_9BASI</name>
<gene>
    <name evidence="1" type="ORF">O181_092980</name>
</gene>
<keyword evidence="2" id="KW-1185">Reference proteome</keyword>
<dbReference type="Proteomes" id="UP000765509">
    <property type="component" value="Unassembled WGS sequence"/>
</dbReference>
<organism evidence="1 2">
    <name type="scientific">Austropuccinia psidii MF-1</name>
    <dbReference type="NCBI Taxonomy" id="1389203"/>
    <lineage>
        <taxon>Eukaryota</taxon>
        <taxon>Fungi</taxon>
        <taxon>Dikarya</taxon>
        <taxon>Basidiomycota</taxon>
        <taxon>Pucciniomycotina</taxon>
        <taxon>Pucciniomycetes</taxon>
        <taxon>Pucciniales</taxon>
        <taxon>Sphaerophragmiaceae</taxon>
        <taxon>Austropuccinia</taxon>
    </lineage>
</organism>
<protein>
    <submittedName>
        <fullName evidence="1">Uncharacterized protein</fullName>
    </submittedName>
</protein>
<reference evidence="1" key="1">
    <citation type="submission" date="2021-03" db="EMBL/GenBank/DDBJ databases">
        <title>Draft genome sequence of rust myrtle Austropuccinia psidii MF-1, a brazilian biotype.</title>
        <authorList>
            <person name="Quecine M.C."/>
            <person name="Pachon D.M.R."/>
            <person name="Bonatelli M.L."/>
            <person name="Correr F.H."/>
            <person name="Franceschini L.M."/>
            <person name="Leite T.F."/>
            <person name="Margarido G.R.A."/>
            <person name="Almeida C.A."/>
            <person name="Ferrarezi J.A."/>
            <person name="Labate C.A."/>
        </authorList>
    </citation>
    <scope>NUCLEOTIDE SEQUENCE</scope>
    <source>
        <strain evidence="1">MF-1</strain>
    </source>
</reference>
<accession>A0A9Q3P9N5</accession>
<dbReference type="EMBL" id="AVOT02059614">
    <property type="protein sequence ID" value="MBW0553265.1"/>
    <property type="molecule type" value="Genomic_DNA"/>
</dbReference>
<dbReference type="AlphaFoldDB" id="A0A9Q3P9N5"/>
<proteinExistence type="predicted"/>